<dbReference type="SUPFAM" id="SSF46894">
    <property type="entry name" value="C-terminal effector domain of the bipartite response regulators"/>
    <property type="match status" value="1"/>
</dbReference>
<evidence type="ECO:0000313" key="2">
    <source>
        <dbReference type="EMBL" id="UZP74585.1"/>
    </source>
</evidence>
<dbReference type="RefSeq" id="WP_279241041.1">
    <property type="nucleotide sequence ID" value="NZ_CP036501.1"/>
</dbReference>
<organism evidence="2 3">
    <name type="scientific">Candidatus Paraluminiphilus aquimaris</name>
    <dbReference type="NCBI Taxonomy" id="2518994"/>
    <lineage>
        <taxon>Bacteria</taxon>
        <taxon>Pseudomonadati</taxon>
        <taxon>Pseudomonadota</taxon>
        <taxon>Gammaproteobacteria</taxon>
        <taxon>Cellvibrionales</taxon>
        <taxon>Halieaceae</taxon>
        <taxon>Candidatus Paraluminiphilus</taxon>
    </lineage>
</organism>
<evidence type="ECO:0000313" key="3">
    <source>
        <dbReference type="Proteomes" id="UP001317963"/>
    </source>
</evidence>
<dbReference type="InterPro" id="IPR000792">
    <property type="entry name" value="Tscrpt_reg_LuxR_C"/>
</dbReference>
<feature type="domain" description="HTH luxR-type" evidence="1">
    <location>
        <begin position="315"/>
        <end position="372"/>
    </location>
</feature>
<dbReference type="Gene3D" id="1.10.10.10">
    <property type="entry name" value="Winged helix-like DNA-binding domain superfamily/Winged helix DNA-binding domain"/>
    <property type="match status" value="1"/>
</dbReference>
<evidence type="ECO:0000259" key="1">
    <source>
        <dbReference type="SMART" id="SM00421"/>
    </source>
</evidence>
<dbReference type="InterPro" id="IPR016032">
    <property type="entry name" value="Sig_transdc_resp-reg_C-effctor"/>
</dbReference>
<sequence>MNQPNIAELSKLIGFLYDGHIEEDPYSAFLGETRRIIDSNFASITMREPQGDDGGLLFVSCEALPKTFVDDHDNPYTDRYYTSNLMTNLPWGKVVSLDECVPYRTLERTELYKYCMAPIDIYHMIGVDLRNANGLRFSVRFCRPKTASNFGVAEREFLEMLASHIQRAVANGMQLIQLDKERKLYSSTIAKQSVGVVTLDERGKIVSRNAVADQLIREKDGLSVINDQLHLESPSSRSKLNGFIEDIVVAQRNQEPAPTNALSVERPSGKADLEILLKPMMIDKTVEPGHTPHMIVFINEPERSFQIETRILMSLYGLTKAEVALSKLLAEGANLDQAAAELGIARNTARAQLRSIFAKTGVSRQSMLVSLLLKSVVTYS</sequence>
<dbReference type="EMBL" id="CP036501">
    <property type="protein sequence ID" value="UZP74585.1"/>
    <property type="molecule type" value="Genomic_DNA"/>
</dbReference>
<reference evidence="2 3" key="1">
    <citation type="submission" date="2019-02" db="EMBL/GenBank/DDBJ databases">
        <title>Halieaceae_genomes.</title>
        <authorList>
            <person name="Li S.-H."/>
        </authorList>
    </citation>
    <scope>NUCLEOTIDE SEQUENCE [LARGE SCALE GENOMIC DNA]</scope>
    <source>
        <strain evidence="2 3">JH123</strain>
    </source>
</reference>
<name>A0ABY6Q7S1_9GAMM</name>
<proteinExistence type="predicted"/>
<gene>
    <name evidence="2" type="ORF">E0F26_07460</name>
</gene>
<dbReference type="Proteomes" id="UP001317963">
    <property type="component" value="Chromosome"/>
</dbReference>
<accession>A0ABY6Q7S1</accession>
<dbReference type="InterPro" id="IPR036388">
    <property type="entry name" value="WH-like_DNA-bd_sf"/>
</dbReference>
<dbReference type="SMART" id="SM00421">
    <property type="entry name" value="HTH_LUXR"/>
    <property type="match status" value="1"/>
</dbReference>
<protein>
    <submittedName>
        <fullName evidence="2">Helix-turn-helix transcriptional regulator</fullName>
    </submittedName>
</protein>
<keyword evidence="3" id="KW-1185">Reference proteome</keyword>